<evidence type="ECO:0000313" key="2">
    <source>
        <dbReference type="EMBL" id="CAB4165593.1"/>
    </source>
</evidence>
<organism evidence="1">
    <name type="scientific">uncultured Caudovirales phage</name>
    <dbReference type="NCBI Taxonomy" id="2100421"/>
    <lineage>
        <taxon>Viruses</taxon>
        <taxon>Duplodnaviria</taxon>
        <taxon>Heunggongvirae</taxon>
        <taxon>Uroviricota</taxon>
        <taxon>Caudoviricetes</taxon>
        <taxon>Peduoviridae</taxon>
        <taxon>Maltschvirus</taxon>
        <taxon>Maltschvirus maltsch</taxon>
    </lineage>
</organism>
<protein>
    <recommendedName>
        <fullName evidence="5">NAT_SF domain containing protein</fullName>
    </recommendedName>
</protein>
<reference evidence="1" key="1">
    <citation type="submission" date="2020-04" db="EMBL/GenBank/DDBJ databases">
        <authorList>
            <person name="Chiriac C."/>
            <person name="Salcher M."/>
            <person name="Ghai R."/>
            <person name="Kavagutti S V."/>
        </authorList>
    </citation>
    <scope>NUCLEOTIDE SEQUENCE</scope>
</reference>
<dbReference type="EMBL" id="LR797099">
    <property type="protein sequence ID" value="CAB4186756.1"/>
    <property type="molecule type" value="Genomic_DNA"/>
</dbReference>
<evidence type="ECO:0000313" key="1">
    <source>
        <dbReference type="EMBL" id="CAB4163389.1"/>
    </source>
</evidence>
<name>A0A6J5NV71_9CAUD</name>
<evidence type="ECO:0000313" key="3">
    <source>
        <dbReference type="EMBL" id="CAB4186756.1"/>
    </source>
</evidence>
<dbReference type="EMBL" id="LR796758">
    <property type="protein sequence ID" value="CAB4163389.1"/>
    <property type="molecule type" value="Genomic_DNA"/>
</dbReference>
<dbReference type="SUPFAM" id="SSF55729">
    <property type="entry name" value="Acyl-CoA N-acyltransferases (Nat)"/>
    <property type="match status" value="1"/>
</dbReference>
<dbReference type="EMBL" id="LR796776">
    <property type="protein sequence ID" value="CAB4165593.1"/>
    <property type="molecule type" value="Genomic_DNA"/>
</dbReference>
<dbReference type="EMBL" id="LR797502">
    <property type="protein sequence ID" value="CAB4220690.1"/>
    <property type="molecule type" value="Genomic_DNA"/>
</dbReference>
<proteinExistence type="predicted"/>
<gene>
    <name evidence="3" type="ORF">UFOVP1146_102</name>
    <name evidence="4" type="ORF">UFOVP1638_42</name>
    <name evidence="1" type="ORF">UFOVP812_15</name>
    <name evidence="2" type="ORF">UFOVP818_129</name>
</gene>
<dbReference type="InterPro" id="IPR016181">
    <property type="entry name" value="Acyl_CoA_acyltransferase"/>
</dbReference>
<sequence>MMNITEILMISTQDFPKRKAKEILPLTQDAYGTLDTQYQFLINYLETGDQRIIIITDTAKNKEIVAYAGFISRLNGKIWQAKNLQVYPPYKGMQFAGRLYKFIKEKFKKSIQSDIEQSPSGRILWQKTLPSLGMNPKIFDTQTQYIIDQSNPAAFELAQQSMYNTDDDKERYRYTWILETFDQYNDNSILTEGTLLMPYTGIWYTFKEKEINV</sequence>
<accession>A0A6J5NV71</accession>
<evidence type="ECO:0008006" key="5">
    <source>
        <dbReference type="Google" id="ProtNLM"/>
    </source>
</evidence>
<evidence type="ECO:0000313" key="4">
    <source>
        <dbReference type="EMBL" id="CAB4220690.1"/>
    </source>
</evidence>